<dbReference type="Pfam" id="PF00361">
    <property type="entry name" value="Proton_antipo_M"/>
    <property type="match status" value="1"/>
</dbReference>
<keyword evidence="13 18" id="KW-0520">NAD</keyword>
<evidence type="ECO:0000256" key="17">
    <source>
        <dbReference type="ARBA" id="ARBA00049551"/>
    </source>
</evidence>
<evidence type="ECO:0000256" key="8">
    <source>
        <dbReference type="ARBA" id="ARBA00022692"/>
    </source>
</evidence>
<dbReference type="PANTHER" id="PTHR46552:SF1">
    <property type="entry name" value="NADH-UBIQUINONE OXIDOREDUCTASE CHAIN 2"/>
    <property type="match status" value="1"/>
</dbReference>
<protein>
    <recommendedName>
        <fullName evidence="5 18">NADH-ubiquinone oxidoreductase chain 2</fullName>
        <ecNumber evidence="4 18">7.1.1.2</ecNumber>
    </recommendedName>
</protein>
<feature type="transmembrane region" description="Helical" evidence="18">
    <location>
        <begin position="12"/>
        <end position="31"/>
    </location>
</feature>
<geneLocation type="mitochondrion" evidence="20"/>
<dbReference type="GO" id="GO:0008137">
    <property type="term" value="F:NADH dehydrogenase (ubiquinone) activity"/>
    <property type="evidence" value="ECO:0007669"/>
    <property type="project" value="UniProtKB-EC"/>
</dbReference>
<feature type="transmembrane region" description="Helical" evidence="18">
    <location>
        <begin position="162"/>
        <end position="180"/>
    </location>
</feature>
<accession>A0A0S2M7S1</accession>
<reference evidence="20" key="1">
    <citation type="submission" date="2015-09" db="EMBL/GenBank/DDBJ databases">
        <title>Staphyliniformia phylogenetics from de novo mitogenomic assemblies.</title>
        <authorList>
            <person name="Favreau E.A."/>
            <person name="Linard B."/>
            <person name="Vogler A.P."/>
        </authorList>
    </citation>
    <scope>NUCLEOTIDE SEQUENCE</scope>
</reference>
<keyword evidence="10 18" id="KW-1278">Translocase</keyword>
<feature type="transmembrane region" description="Helical" evidence="18">
    <location>
        <begin position="83"/>
        <end position="104"/>
    </location>
</feature>
<evidence type="ECO:0000256" key="5">
    <source>
        <dbReference type="ARBA" id="ARBA00021008"/>
    </source>
</evidence>
<dbReference type="InterPro" id="IPR001750">
    <property type="entry name" value="ND/Mrp_TM"/>
</dbReference>
<dbReference type="GO" id="GO:0006120">
    <property type="term" value="P:mitochondrial electron transport, NADH to ubiquinone"/>
    <property type="evidence" value="ECO:0007669"/>
    <property type="project" value="InterPro"/>
</dbReference>
<evidence type="ECO:0000256" key="9">
    <source>
        <dbReference type="ARBA" id="ARBA00022792"/>
    </source>
</evidence>
<keyword evidence="12 18" id="KW-1133">Transmembrane helix</keyword>
<keyword evidence="6" id="KW-0813">Transport</keyword>
<evidence type="ECO:0000256" key="3">
    <source>
        <dbReference type="ARBA" id="ARBA00007012"/>
    </source>
</evidence>
<feature type="transmembrane region" description="Helical" evidence="18">
    <location>
        <begin position="51"/>
        <end position="71"/>
    </location>
</feature>
<evidence type="ECO:0000259" key="19">
    <source>
        <dbReference type="Pfam" id="PF00361"/>
    </source>
</evidence>
<name>A0A0S2M7S1_NARVE</name>
<proteinExistence type="inferred from homology"/>
<keyword evidence="14 18" id="KW-0830">Ubiquinone</keyword>
<evidence type="ECO:0000256" key="1">
    <source>
        <dbReference type="ARBA" id="ARBA00003257"/>
    </source>
</evidence>
<evidence type="ECO:0000256" key="13">
    <source>
        <dbReference type="ARBA" id="ARBA00023027"/>
    </source>
</evidence>
<evidence type="ECO:0000256" key="16">
    <source>
        <dbReference type="ARBA" id="ARBA00023136"/>
    </source>
</evidence>
<feature type="transmembrane region" description="Helical" evidence="18">
    <location>
        <begin position="124"/>
        <end position="150"/>
    </location>
</feature>
<feature type="transmembrane region" description="Helical" evidence="18">
    <location>
        <begin position="257"/>
        <end position="279"/>
    </location>
</feature>
<keyword evidence="7 18" id="KW-0679">Respiratory chain</keyword>
<feature type="transmembrane region" description="Helical" evidence="18">
    <location>
        <begin position="225"/>
        <end position="245"/>
    </location>
</feature>
<evidence type="ECO:0000256" key="18">
    <source>
        <dbReference type="RuleBase" id="RU003403"/>
    </source>
</evidence>
<keyword evidence="11 18" id="KW-0249">Electron transport</keyword>
<gene>
    <name evidence="20" type="primary">nad2</name>
</gene>
<keyword evidence="16 18" id="KW-0472">Membrane</keyword>
<dbReference type="PRINTS" id="PR01436">
    <property type="entry name" value="NADHDHGNASE2"/>
</dbReference>
<dbReference type="EMBL" id="KT780661">
    <property type="protein sequence ID" value="ALO70729.1"/>
    <property type="molecule type" value="Genomic_DNA"/>
</dbReference>
<sequence>MTLMIGSLISISSYSWMSMWMGLEINLLSIIPLMNNKFNLFSSETSVKYFIVQALASTTLMFSIIMLNMNFSPWEMIMDKNFIMIFNSSLLMKMGAAPLHFWFPEVMEGLNWINSFIILTWQKIAPMILIIINSTLFFSIIIIMGMMISGLMGMNQTSIRKILAYSSINHISWMISTLIFFKTLWLIYFTVYTIISLNLIIIFNKFKIFYFKQIMNFINNPMIKLFFMLNFLSLGGLPPFLGFFPKWLTIQFLILNNYLIVTFMMIILTLLTLFFYLRFTFSALIMFTPSQKFKFNIKFNLFSIFLFNLITISSLILITLLVNLT</sequence>
<evidence type="ECO:0000256" key="15">
    <source>
        <dbReference type="ARBA" id="ARBA00023128"/>
    </source>
</evidence>
<evidence type="ECO:0000256" key="7">
    <source>
        <dbReference type="ARBA" id="ARBA00022660"/>
    </source>
</evidence>
<dbReference type="AlphaFoldDB" id="A0A0S2M7S1"/>
<comment type="subcellular location">
    <subcellularLocation>
        <location evidence="2 18">Mitochondrion inner membrane</location>
        <topology evidence="2 18">Multi-pass membrane protein</topology>
    </subcellularLocation>
</comment>
<dbReference type="InterPro" id="IPR050175">
    <property type="entry name" value="Complex_I_Subunit_2"/>
</dbReference>
<keyword evidence="8 18" id="KW-0812">Transmembrane</keyword>
<comment type="function">
    <text evidence="1">Core subunit of the mitochondrial membrane respiratory chain NADH dehydrogenase (Complex I) that is believed to belong to the minimal assembly required for catalysis. Complex I functions in the transfer of electrons from NADH to the respiratory chain. The immediate electron acceptor for the enzyme is believed to be ubiquinone.</text>
</comment>
<dbReference type="GO" id="GO:0005743">
    <property type="term" value="C:mitochondrial inner membrane"/>
    <property type="evidence" value="ECO:0007669"/>
    <property type="project" value="UniProtKB-SubCell"/>
</dbReference>
<evidence type="ECO:0000256" key="10">
    <source>
        <dbReference type="ARBA" id="ARBA00022967"/>
    </source>
</evidence>
<feature type="transmembrane region" description="Helical" evidence="18">
    <location>
        <begin position="186"/>
        <end position="204"/>
    </location>
</feature>
<evidence type="ECO:0000256" key="2">
    <source>
        <dbReference type="ARBA" id="ARBA00004448"/>
    </source>
</evidence>
<comment type="similarity">
    <text evidence="3 18">Belongs to the complex I subunit 2 family.</text>
</comment>
<feature type="domain" description="NADH:quinone oxidoreductase/Mrp antiporter transmembrane" evidence="19">
    <location>
        <begin position="13"/>
        <end position="272"/>
    </location>
</feature>
<evidence type="ECO:0000256" key="14">
    <source>
        <dbReference type="ARBA" id="ARBA00023075"/>
    </source>
</evidence>
<evidence type="ECO:0000313" key="20">
    <source>
        <dbReference type="EMBL" id="ALO70729.1"/>
    </source>
</evidence>
<comment type="catalytic activity">
    <reaction evidence="17 18">
        <text>a ubiquinone + NADH + 5 H(+)(in) = a ubiquinol + NAD(+) + 4 H(+)(out)</text>
        <dbReference type="Rhea" id="RHEA:29091"/>
        <dbReference type="Rhea" id="RHEA-COMP:9565"/>
        <dbReference type="Rhea" id="RHEA-COMP:9566"/>
        <dbReference type="ChEBI" id="CHEBI:15378"/>
        <dbReference type="ChEBI" id="CHEBI:16389"/>
        <dbReference type="ChEBI" id="CHEBI:17976"/>
        <dbReference type="ChEBI" id="CHEBI:57540"/>
        <dbReference type="ChEBI" id="CHEBI:57945"/>
        <dbReference type="EC" id="7.1.1.2"/>
    </reaction>
</comment>
<comment type="function">
    <text evidence="18">Core subunit of the mitochondrial membrane respiratory chain NADH dehydrogenase (Complex I) which catalyzes electron transfer from NADH through the respiratory chain, using ubiquinone as an electron acceptor. Essential for the catalytic activity and assembly of complex I.</text>
</comment>
<evidence type="ECO:0000256" key="12">
    <source>
        <dbReference type="ARBA" id="ARBA00022989"/>
    </source>
</evidence>
<evidence type="ECO:0000256" key="11">
    <source>
        <dbReference type="ARBA" id="ARBA00022982"/>
    </source>
</evidence>
<dbReference type="PANTHER" id="PTHR46552">
    <property type="entry name" value="NADH-UBIQUINONE OXIDOREDUCTASE CHAIN 2"/>
    <property type="match status" value="1"/>
</dbReference>
<evidence type="ECO:0000256" key="4">
    <source>
        <dbReference type="ARBA" id="ARBA00012944"/>
    </source>
</evidence>
<feature type="transmembrane region" description="Helical" evidence="18">
    <location>
        <begin position="299"/>
        <end position="322"/>
    </location>
</feature>
<dbReference type="InterPro" id="IPR003917">
    <property type="entry name" value="NADH_UbQ_OxRdtase_chain2"/>
</dbReference>
<dbReference type="EC" id="7.1.1.2" evidence="4 18"/>
<evidence type="ECO:0000256" key="6">
    <source>
        <dbReference type="ARBA" id="ARBA00022448"/>
    </source>
</evidence>
<organism evidence="20">
    <name type="scientific">Nargus velox</name>
    <name type="common">Round fungus beetle</name>
    <dbReference type="NCBI Taxonomy" id="290668"/>
    <lineage>
        <taxon>Eukaryota</taxon>
        <taxon>Metazoa</taxon>
        <taxon>Ecdysozoa</taxon>
        <taxon>Arthropoda</taxon>
        <taxon>Hexapoda</taxon>
        <taxon>Insecta</taxon>
        <taxon>Pterygota</taxon>
        <taxon>Neoptera</taxon>
        <taxon>Endopterygota</taxon>
        <taxon>Coleoptera</taxon>
        <taxon>Polyphaga</taxon>
        <taxon>Staphyliniformia</taxon>
        <taxon>Leiodidae</taxon>
        <taxon>Cholevinae</taxon>
        <taxon>Nargus</taxon>
    </lineage>
</organism>
<keyword evidence="9 18" id="KW-0999">Mitochondrion inner membrane</keyword>
<keyword evidence="15 18" id="KW-0496">Mitochondrion</keyword>